<keyword evidence="5" id="KW-0521">NADP</keyword>
<evidence type="ECO:0000256" key="2">
    <source>
        <dbReference type="ARBA" id="ARBA00009183"/>
    </source>
</evidence>
<evidence type="ECO:0000256" key="1">
    <source>
        <dbReference type="ARBA" id="ARBA00001974"/>
    </source>
</evidence>
<reference evidence="10" key="1">
    <citation type="submission" date="2011-07" db="EMBL/GenBank/DDBJ databases">
        <authorList>
            <consortium name="Caenorhabditis brenneri Sequencing and Analysis Consortium"/>
            <person name="Wilson R.K."/>
        </authorList>
    </citation>
    <scope>NUCLEOTIDE SEQUENCE [LARGE SCALE GENOMIC DNA]</scope>
    <source>
        <strain evidence="10">PB2801</strain>
    </source>
</reference>
<dbReference type="EMBL" id="GL379965">
    <property type="protein sequence ID" value="EGT38843.1"/>
    <property type="molecule type" value="Genomic_DNA"/>
</dbReference>
<accession>G0NWN9</accession>
<dbReference type="Pfam" id="PF00743">
    <property type="entry name" value="FMO-like"/>
    <property type="match status" value="2"/>
</dbReference>
<evidence type="ECO:0000256" key="6">
    <source>
        <dbReference type="ARBA" id="ARBA00023002"/>
    </source>
</evidence>
<keyword evidence="10" id="KW-1185">Reference proteome</keyword>
<dbReference type="InterPro" id="IPR050346">
    <property type="entry name" value="FMO-like"/>
</dbReference>
<gene>
    <name evidence="9" type="ORF">CAEBREN_05626</name>
</gene>
<protein>
    <recommendedName>
        <fullName evidence="8">Flavin-containing monooxygenase</fullName>
        <ecNumber evidence="8">1.-.-.-</ecNumber>
    </recommendedName>
</protein>
<dbReference type="InterPro" id="IPR020946">
    <property type="entry name" value="Flavin_mOase-like"/>
</dbReference>
<dbReference type="InterPro" id="IPR000960">
    <property type="entry name" value="Flavin_mOase"/>
</dbReference>
<organism evidence="10">
    <name type="scientific">Caenorhabditis brenneri</name>
    <name type="common">Nematode worm</name>
    <dbReference type="NCBI Taxonomy" id="135651"/>
    <lineage>
        <taxon>Eukaryota</taxon>
        <taxon>Metazoa</taxon>
        <taxon>Ecdysozoa</taxon>
        <taxon>Nematoda</taxon>
        <taxon>Chromadorea</taxon>
        <taxon>Rhabditida</taxon>
        <taxon>Rhabditina</taxon>
        <taxon>Rhabditomorpha</taxon>
        <taxon>Rhabditoidea</taxon>
        <taxon>Rhabditidae</taxon>
        <taxon>Peloderinae</taxon>
        <taxon>Caenorhabditis</taxon>
    </lineage>
</organism>
<evidence type="ECO:0000313" key="10">
    <source>
        <dbReference type="Proteomes" id="UP000008068"/>
    </source>
</evidence>
<dbReference type="eggNOG" id="KOG1399">
    <property type="taxonomic scope" value="Eukaryota"/>
</dbReference>
<dbReference type="EC" id="1.-.-.-" evidence="8"/>
<dbReference type="FunFam" id="3.50.50.60:FF:000138">
    <property type="entry name" value="Flavin-containing monooxygenase"/>
    <property type="match status" value="1"/>
</dbReference>
<dbReference type="GO" id="GO:0050661">
    <property type="term" value="F:NADP binding"/>
    <property type="evidence" value="ECO:0007669"/>
    <property type="project" value="InterPro"/>
</dbReference>
<name>G0NWN9_CAEBE</name>
<dbReference type="GO" id="GO:0050660">
    <property type="term" value="F:flavin adenine dinucleotide binding"/>
    <property type="evidence" value="ECO:0007669"/>
    <property type="project" value="InterPro"/>
</dbReference>
<evidence type="ECO:0000313" key="9">
    <source>
        <dbReference type="EMBL" id="EGT38843.1"/>
    </source>
</evidence>
<dbReference type="FunCoup" id="G0NWN9">
    <property type="interactions" value="99"/>
</dbReference>
<dbReference type="InParanoid" id="G0NWN9"/>
<evidence type="ECO:0000256" key="4">
    <source>
        <dbReference type="ARBA" id="ARBA00022827"/>
    </source>
</evidence>
<evidence type="ECO:0000256" key="5">
    <source>
        <dbReference type="ARBA" id="ARBA00022857"/>
    </source>
</evidence>
<comment type="cofactor">
    <cofactor evidence="1 8">
        <name>FAD</name>
        <dbReference type="ChEBI" id="CHEBI:57692"/>
    </cofactor>
</comment>
<dbReference type="OrthoDB" id="66881at2759"/>
<keyword evidence="3 8" id="KW-0285">Flavoprotein</keyword>
<dbReference type="GO" id="GO:0004499">
    <property type="term" value="F:N,N-dimethylaniline monooxygenase activity"/>
    <property type="evidence" value="ECO:0007669"/>
    <property type="project" value="InterPro"/>
</dbReference>
<dbReference type="AlphaFoldDB" id="G0NWN9"/>
<sequence>MIPKKICIIGAGAAGLITAKHAITQGHKVTIFEQTDGVGGTWVYSEETGCHSSMYKIMKTNLPKEAMLFQDEPFRDDLPSFMSHEDVLEYLEEFSKFFLIQFNITVTQVTREKDQWKVVCKSEAAEFSDLFDVVFVCNGHFFEPLNPYENCGFQGELIHSHDYRRAEHYEGKNVVIVGAGPSGIDITLQVAQTAKKVTLISKKATYPVLPASVRQVATHVKIVYPKGVITDDNEHIEADVIIVCTGYVFKFPFLDSSLVQLKYEGLMVSPLYEHLCHVDYPTSLFFIGLPLGTITFPLFEVQAKYCLSLLSGRGKLPSQETIKNFEDTRLQTLSNPAAFHIIIEEQWEYMKNLSKMGNFEEWGYMETIRKLYSYIMTERKKNVIGYKMVNFELLPESNDFRVVDI</sequence>
<dbReference type="STRING" id="135651.G0NWN9"/>
<evidence type="ECO:0000256" key="7">
    <source>
        <dbReference type="ARBA" id="ARBA00023033"/>
    </source>
</evidence>
<keyword evidence="6 8" id="KW-0560">Oxidoreductase</keyword>
<dbReference type="Gene3D" id="3.50.50.60">
    <property type="entry name" value="FAD/NAD(P)-binding domain"/>
    <property type="match status" value="2"/>
</dbReference>
<dbReference type="OMA" id="VEHWRDQ"/>
<evidence type="ECO:0000256" key="3">
    <source>
        <dbReference type="ARBA" id="ARBA00022630"/>
    </source>
</evidence>
<dbReference type="InterPro" id="IPR036188">
    <property type="entry name" value="FAD/NAD-bd_sf"/>
</dbReference>
<proteinExistence type="inferred from homology"/>
<keyword evidence="7 8" id="KW-0503">Monooxygenase</keyword>
<keyword evidence="4 8" id="KW-0274">FAD</keyword>
<comment type="similarity">
    <text evidence="2 8">Belongs to the FMO family.</text>
</comment>
<dbReference type="PRINTS" id="PR00370">
    <property type="entry name" value="FMOXYGENASE"/>
</dbReference>
<evidence type="ECO:0000256" key="8">
    <source>
        <dbReference type="RuleBase" id="RU361177"/>
    </source>
</evidence>
<dbReference type="SUPFAM" id="SSF51905">
    <property type="entry name" value="FAD/NAD(P)-binding domain"/>
    <property type="match status" value="2"/>
</dbReference>
<dbReference type="Proteomes" id="UP000008068">
    <property type="component" value="Unassembled WGS sequence"/>
</dbReference>
<dbReference type="PANTHER" id="PTHR23023">
    <property type="entry name" value="DIMETHYLANILINE MONOOXYGENASE"/>
    <property type="match status" value="1"/>
</dbReference>
<dbReference type="HOGENOM" id="CLU_006909_3_0_1"/>